<sequence>MLDRSVKLSFGLSAAQSAAIPPVAMRPVQFDSFGEPVAQAIDEEPTTASRIALRSGVGLFWAAVVAIVAARAIYFDPAVAEKFSSVAALFGHLRTVVGV</sequence>
<name>A0A169QGC2_9HYPH</name>
<evidence type="ECO:0000313" key="3">
    <source>
        <dbReference type="Proteomes" id="UP000218288"/>
    </source>
</evidence>
<keyword evidence="1" id="KW-0812">Transmembrane</keyword>
<keyword evidence="1" id="KW-1133">Transmembrane helix</keyword>
<reference evidence="2 3" key="1">
    <citation type="journal article" date="2016" name="Genome Announc.">
        <title>Complete Genome Sequence of Methylobacterium populi P-1M, Isolated from Pink-Pigmented Household Biofilm.</title>
        <authorList>
            <person name="Morohoshi T."/>
            <person name="Ikeda T."/>
        </authorList>
    </citation>
    <scope>NUCLEOTIDE SEQUENCE [LARGE SCALE GENOMIC DNA]</scope>
    <source>
        <strain evidence="2 3">P-1M</strain>
    </source>
</reference>
<accession>A0A169QGC2</accession>
<gene>
    <name evidence="2" type="ORF">MPPM_0257</name>
</gene>
<dbReference type="AlphaFoldDB" id="A0A169QGC2"/>
<evidence type="ECO:0000313" key="2">
    <source>
        <dbReference type="EMBL" id="BAU88862.1"/>
    </source>
</evidence>
<evidence type="ECO:0000256" key="1">
    <source>
        <dbReference type="SAM" id="Phobius"/>
    </source>
</evidence>
<protein>
    <submittedName>
        <fullName evidence="2">Uncharacterized protein</fullName>
    </submittedName>
</protein>
<keyword evidence="1" id="KW-0472">Membrane</keyword>
<feature type="transmembrane region" description="Helical" evidence="1">
    <location>
        <begin position="51"/>
        <end position="74"/>
    </location>
</feature>
<dbReference type="EMBL" id="AP014809">
    <property type="protein sequence ID" value="BAU88862.1"/>
    <property type="molecule type" value="Genomic_DNA"/>
</dbReference>
<dbReference type="RefSeq" id="WP_244573442.1">
    <property type="nucleotide sequence ID" value="NZ_AP014809.1"/>
</dbReference>
<organism evidence="2 3">
    <name type="scientific">Methylorubrum populi</name>
    <dbReference type="NCBI Taxonomy" id="223967"/>
    <lineage>
        <taxon>Bacteria</taxon>
        <taxon>Pseudomonadati</taxon>
        <taxon>Pseudomonadota</taxon>
        <taxon>Alphaproteobacteria</taxon>
        <taxon>Hyphomicrobiales</taxon>
        <taxon>Methylobacteriaceae</taxon>
        <taxon>Methylorubrum</taxon>
    </lineage>
</organism>
<proteinExistence type="predicted"/>
<dbReference type="Proteomes" id="UP000218288">
    <property type="component" value="Chromosome"/>
</dbReference>